<dbReference type="CDD" id="cd07067">
    <property type="entry name" value="HP_PGM_like"/>
    <property type="match status" value="1"/>
</dbReference>
<evidence type="ECO:0000313" key="4">
    <source>
        <dbReference type="Proteomes" id="UP001200537"/>
    </source>
</evidence>
<dbReference type="Proteomes" id="UP001200537">
    <property type="component" value="Unassembled WGS sequence"/>
</dbReference>
<evidence type="ECO:0000256" key="2">
    <source>
        <dbReference type="PIRSR" id="PIRSR613078-2"/>
    </source>
</evidence>
<evidence type="ECO:0000256" key="1">
    <source>
        <dbReference type="PIRSR" id="PIRSR613078-1"/>
    </source>
</evidence>
<dbReference type="Gene3D" id="3.40.50.1240">
    <property type="entry name" value="Phosphoglycerate mutase-like"/>
    <property type="match status" value="1"/>
</dbReference>
<proteinExistence type="predicted"/>
<dbReference type="InterPro" id="IPR050275">
    <property type="entry name" value="PGM_Phosphatase"/>
</dbReference>
<sequence>MAKKIVLWRHGQTDYNLQGRVQGQVDIPLNQTGVAQAAAAAEELVKLKPERIVCSDLGRAQDTGQALADLCGESAQFGVDERLRERAFGDFEGLSVKELQDRFAARYEEWRATGECPLAGVESRGEVGSRVAECVSDHFAEVEGVLVVVSHGSALTQGLVKILGLDPLAWQGLRGLDNCHWSTVIPYSRKPGWRLVSHNIGAPEVPGSALPSLA</sequence>
<dbReference type="PROSITE" id="PS00175">
    <property type="entry name" value="PG_MUTASE"/>
    <property type="match status" value="1"/>
</dbReference>
<name>A0AAJ1BD87_9ACTO</name>
<organism evidence="3 4">
    <name type="scientific">Varibaculum cambriense</name>
    <dbReference type="NCBI Taxonomy" id="184870"/>
    <lineage>
        <taxon>Bacteria</taxon>
        <taxon>Bacillati</taxon>
        <taxon>Actinomycetota</taxon>
        <taxon>Actinomycetes</taxon>
        <taxon>Actinomycetales</taxon>
        <taxon>Actinomycetaceae</taxon>
        <taxon>Varibaculum</taxon>
    </lineage>
</organism>
<feature type="active site" description="Tele-phosphohistidine intermediate" evidence="1">
    <location>
        <position position="10"/>
    </location>
</feature>
<dbReference type="Pfam" id="PF00300">
    <property type="entry name" value="His_Phos_1"/>
    <property type="match status" value="1"/>
</dbReference>
<dbReference type="InterPro" id="IPR029033">
    <property type="entry name" value="His_PPase_superfam"/>
</dbReference>
<dbReference type="InterPro" id="IPR001345">
    <property type="entry name" value="PG/BPGM_mutase_AS"/>
</dbReference>
<dbReference type="GO" id="GO:0016791">
    <property type="term" value="F:phosphatase activity"/>
    <property type="evidence" value="ECO:0007669"/>
    <property type="project" value="TreeGrafter"/>
</dbReference>
<accession>A0AAJ1BD87</accession>
<dbReference type="SUPFAM" id="SSF53254">
    <property type="entry name" value="Phosphoglycerate mutase-like"/>
    <property type="match status" value="1"/>
</dbReference>
<dbReference type="InterPro" id="IPR013078">
    <property type="entry name" value="His_Pase_superF_clade-1"/>
</dbReference>
<dbReference type="PANTHER" id="PTHR48100:SF62">
    <property type="entry name" value="GLUCOSYL-3-PHOSPHOGLYCERATE PHOSPHATASE"/>
    <property type="match status" value="1"/>
</dbReference>
<feature type="active site" description="Proton donor/acceptor" evidence="1">
    <location>
        <position position="85"/>
    </location>
</feature>
<feature type="binding site" evidence="2">
    <location>
        <position position="59"/>
    </location>
    <ligand>
        <name>substrate</name>
    </ligand>
</feature>
<protein>
    <submittedName>
        <fullName evidence="3">Histidine phosphatase family protein</fullName>
    </submittedName>
</protein>
<dbReference type="PANTHER" id="PTHR48100">
    <property type="entry name" value="BROAD-SPECIFICITY PHOSPHATASE YOR283W-RELATED"/>
    <property type="match status" value="1"/>
</dbReference>
<dbReference type="AlphaFoldDB" id="A0AAJ1BD87"/>
<reference evidence="3" key="1">
    <citation type="submission" date="2022-01" db="EMBL/GenBank/DDBJ databases">
        <title>Collection of gut derived symbiotic bacterial strains cultured from healthy donors.</title>
        <authorList>
            <person name="Lin H."/>
            <person name="Kohout C."/>
            <person name="Waligurski E."/>
            <person name="Pamer E.G."/>
        </authorList>
    </citation>
    <scope>NUCLEOTIDE SEQUENCE</scope>
    <source>
        <strain evidence="3">DFI.7.46</strain>
    </source>
</reference>
<evidence type="ECO:0000313" key="3">
    <source>
        <dbReference type="EMBL" id="MCG4618702.1"/>
    </source>
</evidence>
<dbReference type="EMBL" id="JAKNHJ010000024">
    <property type="protein sequence ID" value="MCG4618702.1"/>
    <property type="molecule type" value="Genomic_DNA"/>
</dbReference>
<gene>
    <name evidence="3" type="ORF">L0M99_09430</name>
</gene>
<comment type="caution">
    <text evidence="3">The sequence shown here is derived from an EMBL/GenBank/DDBJ whole genome shotgun (WGS) entry which is preliminary data.</text>
</comment>
<dbReference type="SMART" id="SM00855">
    <property type="entry name" value="PGAM"/>
    <property type="match status" value="1"/>
</dbReference>
<dbReference type="GO" id="GO:0005737">
    <property type="term" value="C:cytoplasm"/>
    <property type="evidence" value="ECO:0007669"/>
    <property type="project" value="TreeGrafter"/>
</dbReference>
<dbReference type="RefSeq" id="WP_238128430.1">
    <property type="nucleotide sequence ID" value="NZ_JAKNHJ010000024.1"/>
</dbReference>
<feature type="binding site" evidence="2">
    <location>
        <begin position="9"/>
        <end position="16"/>
    </location>
    <ligand>
        <name>substrate</name>
    </ligand>
</feature>